<accession>A0A0C2YBP7</accession>
<dbReference type="AlphaFoldDB" id="A0A0C2YBP7"/>
<evidence type="ECO:0000313" key="2">
    <source>
        <dbReference type="Proteomes" id="UP000053424"/>
    </source>
</evidence>
<dbReference type="EMBL" id="KN831770">
    <property type="protein sequence ID" value="KIM47263.1"/>
    <property type="molecule type" value="Genomic_DNA"/>
</dbReference>
<reference evidence="1 2" key="1">
    <citation type="submission" date="2014-04" db="EMBL/GenBank/DDBJ databases">
        <authorList>
            <consortium name="DOE Joint Genome Institute"/>
            <person name="Kuo A."/>
            <person name="Gay G."/>
            <person name="Dore J."/>
            <person name="Kohler A."/>
            <person name="Nagy L.G."/>
            <person name="Floudas D."/>
            <person name="Copeland A."/>
            <person name="Barry K.W."/>
            <person name="Cichocki N."/>
            <person name="Veneault-Fourrey C."/>
            <person name="LaButti K."/>
            <person name="Lindquist E.A."/>
            <person name="Lipzen A."/>
            <person name="Lundell T."/>
            <person name="Morin E."/>
            <person name="Murat C."/>
            <person name="Sun H."/>
            <person name="Tunlid A."/>
            <person name="Henrissat B."/>
            <person name="Grigoriev I.V."/>
            <person name="Hibbett D.S."/>
            <person name="Martin F."/>
            <person name="Nordberg H.P."/>
            <person name="Cantor M.N."/>
            <person name="Hua S.X."/>
        </authorList>
    </citation>
    <scope>NUCLEOTIDE SEQUENCE [LARGE SCALE GENOMIC DNA]</scope>
    <source>
        <strain evidence="2">h7</strain>
    </source>
</reference>
<name>A0A0C2YBP7_HEBCY</name>
<evidence type="ECO:0000313" key="1">
    <source>
        <dbReference type="EMBL" id="KIM47263.1"/>
    </source>
</evidence>
<sequence length="103" mass="11516">MSTPSNAMLMRTVVIAAFHDNAFGIDDDYRLAYFRPPPPEVHFAGPGDYFLREHFKHCLRVHLLHGDTTEDYPQPVILKALAHLGLSEPDGGTSVPAIRNHSH</sequence>
<evidence type="ECO:0008006" key="3">
    <source>
        <dbReference type="Google" id="ProtNLM"/>
    </source>
</evidence>
<dbReference type="Proteomes" id="UP000053424">
    <property type="component" value="Unassembled WGS sequence"/>
</dbReference>
<protein>
    <recommendedName>
        <fullName evidence="3">HNH nuclease domain-containing protein</fullName>
    </recommendedName>
</protein>
<gene>
    <name evidence="1" type="ORF">M413DRAFT_23487</name>
</gene>
<dbReference type="OrthoDB" id="3263651at2759"/>
<organism evidence="1 2">
    <name type="scientific">Hebeloma cylindrosporum</name>
    <dbReference type="NCBI Taxonomy" id="76867"/>
    <lineage>
        <taxon>Eukaryota</taxon>
        <taxon>Fungi</taxon>
        <taxon>Dikarya</taxon>
        <taxon>Basidiomycota</taxon>
        <taxon>Agaricomycotina</taxon>
        <taxon>Agaricomycetes</taxon>
        <taxon>Agaricomycetidae</taxon>
        <taxon>Agaricales</taxon>
        <taxon>Agaricineae</taxon>
        <taxon>Hymenogastraceae</taxon>
        <taxon>Hebeloma</taxon>
    </lineage>
</organism>
<keyword evidence="2" id="KW-1185">Reference proteome</keyword>
<proteinExistence type="predicted"/>
<dbReference type="HOGENOM" id="CLU_2264089_0_0_1"/>
<reference evidence="2" key="2">
    <citation type="submission" date="2015-01" db="EMBL/GenBank/DDBJ databases">
        <title>Evolutionary Origins and Diversification of the Mycorrhizal Mutualists.</title>
        <authorList>
            <consortium name="DOE Joint Genome Institute"/>
            <consortium name="Mycorrhizal Genomics Consortium"/>
            <person name="Kohler A."/>
            <person name="Kuo A."/>
            <person name="Nagy L.G."/>
            <person name="Floudas D."/>
            <person name="Copeland A."/>
            <person name="Barry K.W."/>
            <person name="Cichocki N."/>
            <person name="Veneault-Fourrey C."/>
            <person name="LaButti K."/>
            <person name="Lindquist E.A."/>
            <person name="Lipzen A."/>
            <person name="Lundell T."/>
            <person name="Morin E."/>
            <person name="Murat C."/>
            <person name="Riley R."/>
            <person name="Ohm R."/>
            <person name="Sun H."/>
            <person name="Tunlid A."/>
            <person name="Henrissat B."/>
            <person name="Grigoriev I.V."/>
            <person name="Hibbett D.S."/>
            <person name="Martin F."/>
        </authorList>
    </citation>
    <scope>NUCLEOTIDE SEQUENCE [LARGE SCALE GENOMIC DNA]</scope>
    <source>
        <strain evidence="2">h7</strain>
    </source>
</reference>